<dbReference type="Proteomes" id="UP000814128">
    <property type="component" value="Unassembled WGS sequence"/>
</dbReference>
<keyword evidence="2" id="KW-1185">Reference proteome</keyword>
<evidence type="ECO:0000313" key="1">
    <source>
        <dbReference type="EMBL" id="KAI0026575.1"/>
    </source>
</evidence>
<dbReference type="EMBL" id="MU274375">
    <property type="protein sequence ID" value="KAI0026575.1"/>
    <property type="molecule type" value="Genomic_DNA"/>
</dbReference>
<protein>
    <submittedName>
        <fullName evidence="1">Uncharacterized protein</fullName>
    </submittedName>
</protein>
<reference evidence="1" key="2">
    <citation type="journal article" date="2022" name="New Phytol.">
        <title>Evolutionary transition to the ectomycorrhizal habit in the genomes of a hyperdiverse lineage of mushroom-forming fungi.</title>
        <authorList>
            <person name="Looney B."/>
            <person name="Miyauchi S."/>
            <person name="Morin E."/>
            <person name="Drula E."/>
            <person name="Courty P.E."/>
            <person name="Kohler A."/>
            <person name="Kuo A."/>
            <person name="LaButti K."/>
            <person name="Pangilinan J."/>
            <person name="Lipzen A."/>
            <person name="Riley R."/>
            <person name="Andreopoulos W."/>
            <person name="He G."/>
            <person name="Johnson J."/>
            <person name="Nolan M."/>
            <person name="Tritt A."/>
            <person name="Barry K.W."/>
            <person name="Grigoriev I.V."/>
            <person name="Nagy L.G."/>
            <person name="Hibbett D."/>
            <person name="Henrissat B."/>
            <person name="Matheny P.B."/>
            <person name="Labbe J."/>
            <person name="Martin F.M."/>
        </authorList>
    </citation>
    <scope>NUCLEOTIDE SEQUENCE</scope>
    <source>
        <strain evidence="1">EC-137</strain>
    </source>
</reference>
<organism evidence="1 2">
    <name type="scientific">Vararia minispora EC-137</name>
    <dbReference type="NCBI Taxonomy" id="1314806"/>
    <lineage>
        <taxon>Eukaryota</taxon>
        <taxon>Fungi</taxon>
        <taxon>Dikarya</taxon>
        <taxon>Basidiomycota</taxon>
        <taxon>Agaricomycotina</taxon>
        <taxon>Agaricomycetes</taxon>
        <taxon>Russulales</taxon>
        <taxon>Lachnocladiaceae</taxon>
        <taxon>Vararia</taxon>
    </lineage>
</organism>
<reference evidence="1" key="1">
    <citation type="submission" date="2021-02" db="EMBL/GenBank/DDBJ databases">
        <authorList>
            <consortium name="DOE Joint Genome Institute"/>
            <person name="Ahrendt S."/>
            <person name="Looney B.P."/>
            <person name="Miyauchi S."/>
            <person name="Morin E."/>
            <person name="Drula E."/>
            <person name="Courty P.E."/>
            <person name="Chicoki N."/>
            <person name="Fauchery L."/>
            <person name="Kohler A."/>
            <person name="Kuo A."/>
            <person name="Labutti K."/>
            <person name="Pangilinan J."/>
            <person name="Lipzen A."/>
            <person name="Riley R."/>
            <person name="Andreopoulos W."/>
            <person name="He G."/>
            <person name="Johnson J."/>
            <person name="Barry K.W."/>
            <person name="Grigoriev I.V."/>
            <person name="Nagy L."/>
            <person name="Hibbett D."/>
            <person name="Henrissat B."/>
            <person name="Matheny P.B."/>
            <person name="Labbe J."/>
            <person name="Martin F."/>
        </authorList>
    </citation>
    <scope>NUCLEOTIDE SEQUENCE</scope>
    <source>
        <strain evidence="1">EC-137</strain>
    </source>
</reference>
<gene>
    <name evidence="1" type="ORF">K488DRAFT_92284</name>
</gene>
<accession>A0ACB8Q535</accession>
<name>A0ACB8Q535_9AGAM</name>
<evidence type="ECO:0000313" key="2">
    <source>
        <dbReference type="Proteomes" id="UP000814128"/>
    </source>
</evidence>
<sequence>MSSSNNSLINLVPIFNGENWAEFAKTMEAFLLSQGRWWVIIAVSHTHLDSTVAASSTGSVVTPAEGNVTSFISAGGNSAGRLLATGKNVTDWDTDNAVVLSTLRLCVAASFCQMIK</sequence>
<comment type="caution">
    <text evidence="1">The sequence shown here is derived from an EMBL/GenBank/DDBJ whole genome shotgun (WGS) entry which is preliminary data.</text>
</comment>
<proteinExistence type="predicted"/>